<dbReference type="InterPro" id="IPR000182">
    <property type="entry name" value="GNAT_dom"/>
</dbReference>
<dbReference type="PROSITE" id="PS51186">
    <property type="entry name" value="GNAT"/>
    <property type="match status" value="1"/>
</dbReference>
<name>A0A1K0IJN5_CUPNE</name>
<dbReference type="GO" id="GO:0016747">
    <property type="term" value="F:acyltransferase activity, transferring groups other than amino-acyl groups"/>
    <property type="evidence" value="ECO:0007669"/>
    <property type="project" value="InterPro"/>
</dbReference>
<dbReference type="RefSeq" id="WP_340527189.1">
    <property type="nucleotide sequence ID" value="NZ_FMSH01000329.1"/>
</dbReference>
<sequence>MTHREPSLQAGQFVYTTPDDPRAAPVIDGLRNEYASRYHALAGLAARSTEPNEMDKYASALFSPEAGGNFVLLIQDGQAIAGGAFKRHLDAGTAEIKRVWTHPERRRQGLAARVMHELEAQAVRQGYQRLYLTTGSRQPEAIQLYLGLGYTALEDVTALSTVRTGLPFVKRLVPQGAAG</sequence>
<dbReference type="CDD" id="cd04301">
    <property type="entry name" value="NAT_SF"/>
    <property type="match status" value="1"/>
</dbReference>
<evidence type="ECO:0000256" key="1">
    <source>
        <dbReference type="ARBA" id="ARBA00022679"/>
    </source>
</evidence>
<evidence type="ECO:0000313" key="4">
    <source>
        <dbReference type="EMBL" id="SCU80231.1"/>
    </source>
</evidence>
<dbReference type="EMBL" id="FMSH01000329">
    <property type="protein sequence ID" value="SCU80231.1"/>
    <property type="molecule type" value="Genomic_DNA"/>
</dbReference>
<dbReference type="InterPro" id="IPR050832">
    <property type="entry name" value="Bact_Acetyltransf"/>
</dbReference>
<dbReference type="PANTHER" id="PTHR43877">
    <property type="entry name" value="AMINOALKYLPHOSPHONATE N-ACETYLTRANSFERASE-RELATED-RELATED"/>
    <property type="match status" value="1"/>
</dbReference>
<feature type="domain" description="N-acetyltransferase" evidence="3">
    <location>
        <begin position="28"/>
        <end position="173"/>
    </location>
</feature>
<evidence type="ECO:0000256" key="2">
    <source>
        <dbReference type="ARBA" id="ARBA00023315"/>
    </source>
</evidence>
<dbReference type="AlphaFoldDB" id="A0A1K0IJN5"/>
<dbReference type="Gene3D" id="3.40.630.30">
    <property type="match status" value="1"/>
</dbReference>
<dbReference type="PANTHER" id="PTHR43877:SF2">
    <property type="entry name" value="AMINOALKYLPHOSPHONATE N-ACETYLTRANSFERASE-RELATED"/>
    <property type="match status" value="1"/>
</dbReference>
<proteinExistence type="predicted"/>
<evidence type="ECO:0000259" key="3">
    <source>
        <dbReference type="PROSITE" id="PS51186"/>
    </source>
</evidence>
<gene>
    <name evidence="4" type="ORF">CNECB9_3950003</name>
</gene>
<accession>A0A1K0IJN5</accession>
<organism evidence="4">
    <name type="scientific">Cupriavidus necator</name>
    <name type="common">Alcaligenes eutrophus</name>
    <name type="synonym">Ralstonia eutropha</name>
    <dbReference type="NCBI Taxonomy" id="106590"/>
    <lineage>
        <taxon>Bacteria</taxon>
        <taxon>Pseudomonadati</taxon>
        <taxon>Pseudomonadota</taxon>
        <taxon>Betaproteobacteria</taxon>
        <taxon>Burkholderiales</taxon>
        <taxon>Burkholderiaceae</taxon>
        <taxon>Cupriavidus</taxon>
    </lineage>
</organism>
<keyword evidence="1 4" id="KW-0808">Transferase</keyword>
<dbReference type="SUPFAM" id="SSF55729">
    <property type="entry name" value="Acyl-CoA N-acyltransferases (Nat)"/>
    <property type="match status" value="1"/>
</dbReference>
<protein>
    <submittedName>
        <fullName evidence="4">Acetyltransferase, N-acetylglutamate synthase</fullName>
    </submittedName>
</protein>
<dbReference type="Pfam" id="PF00583">
    <property type="entry name" value="Acetyltransf_1"/>
    <property type="match status" value="1"/>
</dbReference>
<dbReference type="InterPro" id="IPR016181">
    <property type="entry name" value="Acyl_CoA_acyltransferase"/>
</dbReference>
<reference evidence="4" key="1">
    <citation type="submission" date="2016-09" db="EMBL/GenBank/DDBJ databases">
        <authorList>
            <person name="Capua I."/>
            <person name="De Benedictis P."/>
            <person name="Joannis T."/>
            <person name="Lombin L.H."/>
            <person name="Cattoli G."/>
        </authorList>
    </citation>
    <scope>NUCLEOTIDE SEQUENCE</scope>
    <source>
        <strain evidence="4">B9</strain>
    </source>
</reference>
<keyword evidence="2" id="KW-0012">Acyltransferase</keyword>